<keyword evidence="2" id="KW-0444">Lipid biosynthesis</keyword>
<comment type="function">
    <text evidence="9">Catalyzes the first step in the biosynthesis of ornithine lipids, which are phosphorus-free membrane lipids. Catalyzes the 3-hydroxyacyl-acyl carrier protein-dependent acylation of ornithine to form lyso-ornithine lipid (LOL).</text>
</comment>
<dbReference type="RefSeq" id="WP_260998952.1">
    <property type="nucleotide sequence ID" value="NZ_CP054475.1"/>
</dbReference>
<comment type="similarity">
    <text evidence="6">Belongs to the acetyltransferase family. OlsB subfamily.</text>
</comment>
<organism evidence="12 13">
    <name type="scientific">Thalassolituus hydrocarboniclasticus</name>
    <dbReference type="NCBI Taxonomy" id="2742796"/>
    <lineage>
        <taxon>Bacteria</taxon>
        <taxon>Pseudomonadati</taxon>
        <taxon>Pseudomonadota</taxon>
        <taxon>Gammaproteobacteria</taxon>
        <taxon>Oceanospirillales</taxon>
        <taxon>Oceanospirillaceae</taxon>
        <taxon>Thalassolituus</taxon>
    </lineage>
</organism>
<reference evidence="13" key="1">
    <citation type="submission" date="2020-06" db="EMBL/GenBank/DDBJ databases">
        <title>Thalassolituus marinus alknpb1M-1, a hydrocarbon-degrading bacterium isolated from the deep-sea overlying water using an in-situ strategy from the South China Sea basin.</title>
        <authorList>
            <person name="Dong C."/>
            <person name="Chen Y."/>
            <person name="Shao Z."/>
        </authorList>
    </citation>
    <scope>NUCLEOTIDE SEQUENCE [LARGE SCALE GENOMIC DNA]</scope>
    <source>
        <strain evidence="13">alknpb1M-1</strain>
    </source>
</reference>
<evidence type="ECO:0000256" key="11">
    <source>
        <dbReference type="SAM" id="MobiDB-lite"/>
    </source>
</evidence>
<evidence type="ECO:0000256" key="8">
    <source>
        <dbReference type="ARBA" id="ARBA00039866"/>
    </source>
</evidence>
<name>A0ABY6A7Z2_9GAMM</name>
<keyword evidence="4" id="KW-0443">Lipid metabolism</keyword>
<keyword evidence="13" id="KW-1185">Reference proteome</keyword>
<gene>
    <name evidence="12" type="ORF">HUF19_06085</name>
</gene>
<evidence type="ECO:0000256" key="7">
    <source>
        <dbReference type="ARBA" id="ARBA00039058"/>
    </source>
</evidence>
<dbReference type="SUPFAM" id="SSF55729">
    <property type="entry name" value="Acyl-CoA N-acyltransferases (Nat)"/>
    <property type="match status" value="1"/>
</dbReference>
<dbReference type="PANTHER" id="PTHR37323:SF1">
    <property type="entry name" value="L-ORNITHINE N(ALPHA)-ACYLTRANSFERASE"/>
    <property type="match status" value="1"/>
</dbReference>
<evidence type="ECO:0000256" key="10">
    <source>
        <dbReference type="ARBA" id="ARBA00047785"/>
    </source>
</evidence>
<keyword evidence="3" id="KW-0808">Transferase</keyword>
<comment type="catalytic activity">
    <reaction evidence="10">
        <text>a (3R)-hydroxyacyl-[ACP] + L-ornithine = a lyso-ornithine lipid + holo-[ACP] + H(+)</text>
        <dbReference type="Rhea" id="RHEA:20633"/>
        <dbReference type="Rhea" id="RHEA-COMP:9685"/>
        <dbReference type="Rhea" id="RHEA-COMP:9945"/>
        <dbReference type="ChEBI" id="CHEBI:15378"/>
        <dbReference type="ChEBI" id="CHEBI:46911"/>
        <dbReference type="ChEBI" id="CHEBI:64479"/>
        <dbReference type="ChEBI" id="CHEBI:78827"/>
        <dbReference type="ChEBI" id="CHEBI:138482"/>
        <dbReference type="EC" id="2.3.2.30"/>
    </reaction>
    <physiologicalReaction direction="left-to-right" evidence="10">
        <dbReference type="Rhea" id="RHEA:20634"/>
    </physiologicalReaction>
</comment>
<dbReference type="EMBL" id="CP054475">
    <property type="protein sequence ID" value="UXD87037.1"/>
    <property type="molecule type" value="Genomic_DNA"/>
</dbReference>
<keyword evidence="5" id="KW-0012">Acyltransferase</keyword>
<evidence type="ECO:0000256" key="1">
    <source>
        <dbReference type="ARBA" id="ARBA00005189"/>
    </source>
</evidence>
<dbReference type="Gene3D" id="3.40.630.30">
    <property type="match status" value="1"/>
</dbReference>
<protein>
    <recommendedName>
        <fullName evidence="8">L-ornithine N(alpha)-acyltransferase</fullName>
        <ecNumber evidence="7">2.3.2.30</ecNumber>
    </recommendedName>
</protein>
<comment type="pathway">
    <text evidence="1">Lipid metabolism.</text>
</comment>
<feature type="compositionally biased region" description="Polar residues" evidence="11">
    <location>
        <begin position="1"/>
        <end position="12"/>
    </location>
</feature>
<dbReference type="Pfam" id="PF13444">
    <property type="entry name" value="Acetyltransf_5"/>
    <property type="match status" value="1"/>
</dbReference>
<evidence type="ECO:0000256" key="4">
    <source>
        <dbReference type="ARBA" id="ARBA00023098"/>
    </source>
</evidence>
<evidence type="ECO:0000256" key="3">
    <source>
        <dbReference type="ARBA" id="ARBA00022679"/>
    </source>
</evidence>
<evidence type="ECO:0000256" key="5">
    <source>
        <dbReference type="ARBA" id="ARBA00023315"/>
    </source>
</evidence>
<evidence type="ECO:0000256" key="9">
    <source>
        <dbReference type="ARBA" id="ARBA00045724"/>
    </source>
</evidence>
<dbReference type="PANTHER" id="PTHR37323">
    <property type="entry name" value="GCN5-RELATED N-ACETYLTRANSFERASE"/>
    <property type="match status" value="1"/>
</dbReference>
<evidence type="ECO:0000256" key="2">
    <source>
        <dbReference type="ARBA" id="ARBA00022516"/>
    </source>
</evidence>
<dbReference type="EC" id="2.3.2.30" evidence="7"/>
<dbReference type="InterPro" id="IPR016181">
    <property type="entry name" value="Acyl_CoA_acyltransferase"/>
</dbReference>
<evidence type="ECO:0000256" key="6">
    <source>
        <dbReference type="ARBA" id="ARBA00038095"/>
    </source>
</evidence>
<evidence type="ECO:0000313" key="12">
    <source>
        <dbReference type="EMBL" id="UXD87037.1"/>
    </source>
</evidence>
<accession>A0ABY6A7Z2</accession>
<sequence length="257" mass="28654">MQQATARQQTAPLESPLDSPLVARITQDPKEIRQALELRYRVFAEGMGASLPTASEGIDKDNFDDLCLHLIVKDVISDQVVGYSRILTNELAQRAGGFYSATEFDLSNIVRPGKTYMEIGRTCVDPDFRSGAVIGLLWSGIAQFMSAHNIDYLMGCASIPLNEGYARTIAIVNHLRDKHFTAEDMRAEPKVHMPRIEVDIDGKSLVPSLLKAYLRIGVKVCGEPCLDKDFNVADALILLAREDINQRYLRHFTKSDL</sequence>
<feature type="region of interest" description="Disordered" evidence="11">
    <location>
        <begin position="1"/>
        <end position="20"/>
    </location>
</feature>
<evidence type="ECO:0000313" key="13">
    <source>
        <dbReference type="Proteomes" id="UP001065322"/>
    </source>
</evidence>
<proteinExistence type="inferred from homology"/>
<dbReference type="InterPro" id="IPR052351">
    <property type="entry name" value="Ornithine_N-alpha-AT"/>
</dbReference>
<dbReference type="Proteomes" id="UP001065322">
    <property type="component" value="Chromosome"/>
</dbReference>